<dbReference type="Proteomes" id="UP000285882">
    <property type="component" value="Chromosome"/>
</dbReference>
<proteinExistence type="predicted"/>
<reference evidence="3 4" key="1">
    <citation type="submission" date="2018-01" db="EMBL/GenBank/DDBJ databases">
        <title>Complete genome sequencing of Sporolactobacillus terrae DLG3.</title>
        <authorList>
            <person name="Nam Y.-D."/>
            <person name="Kang J."/>
            <person name="Chung W.-H."/>
        </authorList>
    </citation>
    <scope>NUCLEOTIDE SEQUENCE [LARGE SCALE GENOMIC DNA]</scope>
    <source>
        <strain evidence="3 4">DLG3</strain>
    </source>
</reference>
<dbReference type="SMART" id="SM00471">
    <property type="entry name" value="HDc"/>
    <property type="match status" value="1"/>
</dbReference>
<accession>A0ABX5Q9I8</accession>
<dbReference type="InterPro" id="IPR003607">
    <property type="entry name" value="HD/PDEase_dom"/>
</dbReference>
<sequence length="345" mass="38935">MKTRTKRITQHAACTQPFLLVCCYICSMIIALIIYLAGGTVYAYTNLMYLPITLVAVTRGKIHGMIHACVSGLVIGPFMPLNQFQATQYPVNWLMRLAIFVMVAFVIGFLADYYKANYEQNLRRERTLQKAQSATLFSLVKLLESRDVTSGAHVERVSSSCKLLAEELQRLPKFQKQVDSAYIETLYEACPLHDIGKVGIADDILLKPGKLTEKEFEVMKTHTVIGAETLSEIQQKYPGNKFLQMGIALTRSHHEKWDGSGYPDRSAGDAIPLSARIVALADVYDALRSKRPYKPGYSHEKAVEIIKHERGRHFDPVITDVFLAHEKSFQTLYDQFNEEGAVPLR</sequence>
<dbReference type="InterPro" id="IPR037522">
    <property type="entry name" value="HD_GYP_dom"/>
</dbReference>
<evidence type="ECO:0000313" key="4">
    <source>
        <dbReference type="Proteomes" id="UP000285882"/>
    </source>
</evidence>
<organism evidence="3 4">
    <name type="scientific">Sporolactobacillus terrae</name>
    <dbReference type="NCBI Taxonomy" id="269673"/>
    <lineage>
        <taxon>Bacteria</taxon>
        <taxon>Bacillati</taxon>
        <taxon>Bacillota</taxon>
        <taxon>Bacilli</taxon>
        <taxon>Bacillales</taxon>
        <taxon>Sporolactobacillaceae</taxon>
        <taxon>Sporolactobacillus</taxon>
    </lineage>
</organism>
<feature type="transmembrane region" description="Helical" evidence="1">
    <location>
        <begin position="12"/>
        <end position="35"/>
    </location>
</feature>
<dbReference type="SUPFAM" id="SSF109604">
    <property type="entry name" value="HD-domain/PDEase-like"/>
    <property type="match status" value="1"/>
</dbReference>
<evidence type="ECO:0000259" key="2">
    <source>
        <dbReference type="PROSITE" id="PS51832"/>
    </source>
</evidence>
<keyword evidence="4" id="KW-1185">Reference proteome</keyword>
<protein>
    <submittedName>
        <fullName evidence="3">HD domain-containing protein</fullName>
    </submittedName>
</protein>
<feature type="transmembrane region" description="Helical" evidence="1">
    <location>
        <begin position="64"/>
        <end position="81"/>
    </location>
</feature>
<keyword evidence="1" id="KW-0472">Membrane</keyword>
<dbReference type="RefSeq" id="WP_051577774.1">
    <property type="nucleotide sequence ID" value="NZ_CP025688.1"/>
</dbReference>
<name>A0ABX5Q9I8_9BACL</name>
<gene>
    <name evidence="3" type="ORF">C0674_12350</name>
</gene>
<dbReference type="PANTHER" id="PTHR45228:SF5">
    <property type="entry name" value="CYCLIC DI-GMP PHOSPHODIESTERASE VC_1348-RELATED"/>
    <property type="match status" value="1"/>
</dbReference>
<keyword evidence="1" id="KW-1133">Transmembrane helix</keyword>
<dbReference type="Pfam" id="PF13487">
    <property type="entry name" value="HD_5"/>
    <property type="match status" value="1"/>
</dbReference>
<dbReference type="EMBL" id="CP025688">
    <property type="protein sequence ID" value="QAA23331.1"/>
    <property type="molecule type" value="Genomic_DNA"/>
</dbReference>
<keyword evidence="1" id="KW-0812">Transmembrane</keyword>
<evidence type="ECO:0000313" key="3">
    <source>
        <dbReference type="EMBL" id="QAA23331.1"/>
    </source>
</evidence>
<evidence type="ECO:0000256" key="1">
    <source>
        <dbReference type="SAM" id="Phobius"/>
    </source>
</evidence>
<dbReference type="CDD" id="cd00077">
    <property type="entry name" value="HDc"/>
    <property type="match status" value="1"/>
</dbReference>
<dbReference type="PROSITE" id="PS51832">
    <property type="entry name" value="HD_GYP"/>
    <property type="match status" value="1"/>
</dbReference>
<feature type="domain" description="HD-GYP" evidence="2">
    <location>
        <begin position="128"/>
        <end position="338"/>
    </location>
</feature>
<dbReference type="PANTHER" id="PTHR45228">
    <property type="entry name" value="CYCLIC DI-GMP PHOSPHODIESTERASE TM_0186-RELATED"/>
    <property type="match status" value="1"/>
</dbReference>
<feature type="transmembrane region" description="Helical" evidence="1">
    <location>
        <begin position="93"/>
        <end position="114"/>
    </location>
</feature>
<dbReference type="InterPro" id="IPR052020">
    <property type="entry name" value="Cyclic_di-GMP/3'3'-cGAMP_PDE"/>
</dbReference>
<dbReference type="Gene3D" id="1.10.3210.10">
    <property type="entry name" value="Hypothetical protein af1432"/>
    <property type="match status" value="1"/>
</dbReference>